<feature type="transmembrane region" description="Helical" evidence="11">
    <location>
        <begin position="111"/>
        <end position="132"/>
    </location>
</feature>
<dbReference type="PROSITE" id="PS50262">
    <property type="entry name" value="G_PROTEIN_RECEP_F1_2"/>
    <property type="match status" value="1"/>
</dbReference>
<keyword evidence="14" id="KW-1185">Reference proteome</keyword>
<feature type="compositionally biased region" description="Low complexity" evidence="10">
    <location>
        <begin position="423"/>
        <end position="438"/>
    </location>
</feature>
<keyword evidence="4 11" id="KW-0812">Transmembrane</keyword>
<gene>
    <name evidence="13" type="ORF">Pmani_020543</name>
</gene>
<comment type="caution">
    <text evidence="13">The sequence shown here is derived from an EMBL/GenBank/DDBJ whole genome shotgun (WGS) entry which is preliminary data.</text>
</comment>
<feature type="transmembrane region" description="Helical" evidence="11">
    <location>
        <begin position="255"/>
        <end position="277"/>
    </location>
</feature>
<sequence>GRWVTGEVPTTTTTTLDNNNNNNNSQTEEKGSASPWLNLDEDDPNYNVTEEGALVAAYEVGGGGVWCHMQGFLLLVLHTAGVWMVVGLHCDKYCAIATPLRYTQLVTRPRVAVFSCLAWLLGLGVATPPLAASYTYTPSHGVCLPACHTATAAGYVWALAGVCVLVPMVVLVVVNTRIIIIARHHQHRIFSAIFEVMMSAQATVTHQKNPFDLPRKKRKSVWSVVEQVVAFLGCCTPWFLTGVWESVQGRPAHPYWTLLSTTTLVITPLAHVMVYGAKSRGVRQALRHYLRKKLYKTEMRQEIQARIPSACNSRRPSITSTLALPLTRSLQRRMSDCLLPVPPPPAQEDKPRLHRRSSDLSWHPLEEGTPSPTRLRRPLDCVLPVDGSPAGSHSTTSVSNFLTVPTFEAARMYNPPTTSPNYRVTLSTSSLDSDGSVSGRDEELTMAFTPSPDPGLCSPHFLCPTLEPLVTKSRSLELGVSRCGGGGEGSEGGPWRGGAGEWGECHTPLLVSALQKPARSASLSSSSPHVLRALEAILSVRISQSLLRRGAACLSVPQDPSPPHETSLTVP</sequence>
<feature type="transmembrane region" description="Helical" evidence="11">
    <location>
        <begin position="152"/>
        <end position="174"/>
    </location>
</feature>
<reference evidence="13" key="1">
    <citation type="submission" date="2023-11" db="EMBL/GenBank/DDBJ databases">
        <title>Genome assemblies of two species of porcelain crab, Petrolisthes cinctipes and Petrolisthes manimaculis (Anomura: Porcellanidae).</title>
        <authorList>
            <person name="Angst P."/>
        </authorList>
    </citation>
    <scope>NUCLEOTIDE SEQUENCE</scope>
    <source>
        <strain evidence="13">PB745_02</strain>
        <tissue evidence="13">Gill</tissue>
    </source>
</reference>
<feature type="non-terminal residue" evidence="13">
    <location>
        <position position="1"/>
    </location>
</feature>
<feature type="region of interest" description="Disordered" evidence="10">
    <location>
        <begin position="420"/>
        <end position="439"/>
    </location>
</feature>
<evidence type="ECO:0000256" key="3">
    <source>
        <dbReference type="ARBA" id="ARBA00022475"/>
    </source>
</evidence>
<evidence type="ECO:0000256" key="11">
    <source>
        <dbReference type="SAM" id="Phobius"/>
    </source>
</evidence>
<dbReference type="Proteomes" id="UP001292094">
    <property type="component" value="Unassembled WGS sequence"/>
</dbReference>
<keyword evidence="6" id="KW-0297">G-protein coupled receptor</keyword>
<accession>A0AAE1U2Y2</accession>
<dbReference type="EMBL" id="JAWZYT010001975">
    <property type="protein sequence ID" value="KAK4307697.1"/>
    <property type="molecule type" value="Genomic_DNA"/>
</dbReference>
<name>A0AAE1U2Y2_9EUCA</name>
<evidence type="ECO:0000256" key="8">
    <source>
        <dbReference type="ARBA" id="ARBA00023170"/>
    </source>
</evidence>
<keyword evidence="7 11" id="KW-0472">Membrane</keyword>
<comment type="similarity">
    <text evidence="2">Belongs to the G-protein coupled receptor 1 family.</text>
</comment>
<dbReference type="GO" id="GO:0004930">
    <property type="term" value="F:G protein-coupled receptor activity"/>
    <property type="evidence" value="ECO:0007669"/>
    <property type="project" value="UniProtKB-KW"/>
</dbReference>
<feature type="transmembrane region" description="Helical" evidence="11">
    <location>
        <begin position="72"/>
        <end position="90"/>
    </location>
</feature>
<organism evidence="13 14">
    <name type="scientific">Petrolisthes manimaculis</name>
    <dbReference type="NCBI Taxonomy" id="1843537"/>
    <lineage>
        <taxon>Eukaryota</taxon>
        <taxon>Metazoa</taxon>
        <taxon>Ecdysozoa</taxon>
        <taxon>Arthropoda</taxon>
        <taxon>Crustacea</taxon>
        <taxon>Multicrustacea</taxon>
        <taxon>Malacostraca</taxon>
        <taxon>Eumalacostraca</taxon>
        <taxon>Eucarida</taxon>
        <taxon>Decapoda</taxon>
        <taxon>Pleocyemata</taxon>
        <taxon>Anomura</taxon>
        <taxon>Galatheoidea</taxon>
        <taxon>Porcellanidae</taxon>
        <taxon>Petrolisthes</taxon>
    </lineage>
</organism>
<evidence type="ECO:0000256" key="9">
    <source>
        <dbReference type="ARBA" id="ARBA00023224"/>
    </source>
</evidence>
<evidence type="ECO:0000256" key="4">
    <source>
        <dbReference type="ARBA" id="ARBA00022692"/>
    </source>
</evidence>
<dbReference type="InterPro" id="IPR000276">
    <property type="entry name" value="GPCR_Rhodpsn"/>
</dbReference>
<evidence type="ECO:0000256" key="6">
    <source>
        <dbReference type="ARBA" id="ARBA00023040"/>
    </source>
</evidence>
<dbReference type="AlphaFoldDB" id="A0AAE1U2Y2"/>
<dbReference type="PANTHER" id="PTHR22752">
    <property type="entry name" value="G PROTEIN-COUPLED RECEPTOR"/>
    <property type="match status" value="1"/>
</dbReference>
<dbReference type="Pfam" id="PF00001">
    <property type="entry name" value="7tm_1"/>
    <property type="match status" value="1"/>
</dbReference>
<feature type="compositionally biased region" description="Low complexity" evidence="10">
    <location>
        <begin position="10"/>
        <end position="26"/>
    </location>
</feature>
<dbReference type="Gene3D" id="1.20.1070.10">
    <property type="entry name" value="Rhodopsin 7-helix transmembrane proteins"/>
    <property type="match status" value="1"/>
</dbReference>
<evidence type="ECO:0000256" key="7">
    <source>
        <dbReference type="ARBA" id="ARBA00023136"/>
    </source>
</evidence>
<proteinExistence type="inferred from homology"/>
<evidence type="ECO:0000256" key="5">
    <source>
        <dbReference type="ARBA" id="ARBA00022989"/>
    </source>
</evidence>
<evidence type="ECO:0000313" key="13">
    <source>
        <dbReference type="EMBL" id="KAK4307697.1"/>
    </source>
</evidence>
<dbReference type="CDD" id="cd00637">
    <property type="entry name" value="7tm_classA_rhodopsin-like"/>
    <property type="match status" value="1"/>
</dbReference>
<dbReference type="SUPFAM" id="SSF81321">
    <property type="entry name" value="Family A G protein-coupled receptor-like"/>
    <property type="match status" value="1"/>
</dbReference>
<feature type="region of interest" description="Disordered" evidence="10">
    <location>
        <begin position="339"/>
        <end position="378"/>
    </location>
</feature>
<dbReference type="GO" id="GO:0005886">
    <property type="term" value="C:plasma membrane"/>
    <property type="evidence" value="ECO:0007669"/>
    <property type="project" value="UniProtKB-SubCell"/>
</dbReference>
<protein>
    <recommendedName>
        <fullName evidence="12">G-protein coupled receptors family 1 profile domain-containing protein</fullName>
    </recommendedName>
</protein>
<feature type="region of interest" description="Disordered" evidence="10">
    <location>
        <begin position="1"/>
        <end position="35"/>
    </location>
</feature>
<evidence type="ECO:0000313" key="14">
    <source>
        <dbReference type="Proteomes" id="UP001292094"/>
    </source>
</evidence>
<keyword evidence="5 11" id="KW-1133">Transmembrane helix</keyword>
<dbReference type="InterPro" id="IPR017452">
    <property type="entry name" value="GPCR_Rhodpsn_7TM"/>
</dbReference>
<keyword evidence="9" id="KW-0807">Transducer</keyword>
<comment type="subcellular location">
    <subcellularLocation>
        <location evidence="1">Cell membrane</location>
        <topology evidence="1">Multi-pass membrane protein</topology>
    </subcellularLocation>
</comment>
<keyword evidence="8" id="KW-0675">Receptor</keyword>
<evidence type="ECO:0000256" key="2">
    <source>
        <dbReference type="ARBA" id="ARBA00010663"/>
    </source>
</evidence>
<evidence type="ECO:0000256" key="1">
    <source>
        <dbReference type="ARBA" id="ARBA00004651"/>
    </source>
</evidence>
<feature type="transmembrane region" description="Helical" evidence="11">
    <location>
        <begin position="221"/>
        <end position="240"/>
    </location>
</feature>
<evidence type="ECO:0000256" key="10">
    <source>
        <dbReference type="SAM" id="MobiDB-lite"/>
    </source>
</evidence>
<evidence type="ECO:0000259" key="12">
    <source>
        <dbReference type="PROSITE" id="PS50262"/>
    </source>
</evidence>
<keyword evidence="3" id="KW-1003">Cell membrane</keyword>
<feature type="domain" description="G-protein coupled receptors family 1 profile" evidence="12">
    <location>
        <begin position="67"/>
        <end position="275"/>
    </location>
</feature>